<dbReference type="PROSITE" id="PS00875">
    <property type="entry name" value="T2SP_D"/>
    <property type="match status" value="1"/>
</dbReference>
<dbReference type="InterPro" id="IPR004846">
    <property type="entry name" value="T2SS/T3SS_dom"/>
</dbReference>
<feature type="domain" description="NolW-like" evidence="8">
    <location>
        <begin position="128"/>
        <end position="183"/>
    </location>
</feature>
<comment type="similarity">
    <text evidence="4">Belongs to the bacterial secretin family.</text>
</comment>
<proteinExistence type="inferred from homology"/>
<evidence type="ECO:0000259" key="8">
    <source>
        <dbReference type="Pfam" id="PF03958"/>
    </source>
</evidence>
<dbReference type="InterPro" id="IPR038591">
    <property type="entry name" value="NolW-like_sf"/>
</dbReference>
<protein>
    <submittedName>
        <fullName evidence="9">Putative type IV piliation system protein</fullName>
    </submittedName>
</protein>
<dbReference type="Pfam" id="PF03958">
    <property type="entry name" value="Secretin_N"/>
    <property type="match status" value="2"/>
</dbReference>
<keyword evidence="2 6" id="KW-0732">Signal</keyword>
<keyword evidence="5" id="KW-0813">Transport</keyword>
<dbReference type="InterPro" id="IPR050810">
    <property type="entry name" value="Bact_Secretion_Sys_Channel"/>
</dbReference>
<dbReference type="PANTHER" id="PTHR30332:SF17">
    <property type="entry name" value="TYPE IV PILIATION SYSTEM PROTEIN DR_0774-RELATED"/>
    <property type="match status" value="1"/>
</dbReference>
<comment type="subcellular location">
    <subcellularLocation>
        <location evidence="5">Cell outer membrane</location>
    </subcellularLocation>
    <subcellularLocation>
        <location evidence="1">Membrane</location>
    </subcellularLocation>
</comment>
<evidence type="ECO:0000256" key="6">
    <source>
        <dbReference type="SAM" id="SignalP"/>
    </source>
</evidence>
<dbReference type="RefSeq" id="WP_119355859.1">
    <property type="nucleotide sequence ID" value="NZ_BJXM01000002.1"/>
</dbReference>
<evidence type="ECO:0000313" key="9">
    <source>
        <dbReference type="EMBL" id="RIH93746.1"/>
    </source>
</evidence>
<dbReference type="GO" id="GO:0009306">
    <property type="term" value="P:protein secretion"/>
    <property type="evidence" value="ECO:0007669"/>
    <property type="project" value="InterPro"/>
</dbReference>
<dbReference type="PRINTS" id="PR00811">
    <property type="entry name" value="BCTERIALGSPD"/>
</dbReference>
<accession>A0A399FD75</accession>
<dbReference type="AlphaFoldDB" id="A0A399FD75"/>
<gene>
    <name evidence="9" type="ORF">Mgrana_00329</name>
</gene>
<dbReference type="Pfam" id="PF00263">
    <property type="entry name" value="Secretin"/>
    <property type="match status" value="1"/>
</dbReference>
<evidence type="ECO:0000256" key="5">
    <source>
        <dbReference type="RuleBase" id="RU004004"/>
    </source>
</evidence>
<dbReference type="InterPro" id="IPR005644">
    <property type="entry name" value="NolW-like"/>
</dbReference>
<comment type="caution">
    <text evidence="9">The sequence shown here is derived from an EMBL/GenBank/DDBJ whole genome shotgun (WGS) entry which is preliminary data.</text>
</comment>
<dbReference type="GO" id="GO:0015627">
    <property type="term" value="C:type II protein secretion system complex"/>
    <property type="evidence" value="ECO:0007669"/>
    <property type="project" value="TreeGrafter"/>
</dbReference>
<dbReference type="PANTHER" id="PTHR30332">
    <property type="entry name" value="PROBABLE GENERAL SECRETION PATHWAY PROTEIN D"/>
    <property type="match status" value="1"/>
</dbReference>
<name>A0A399FD75_9DEIN</name>
<keyword evidence="10" id="KW-1185">Reference proteome</keyword>
<organism evidence="9 10">
    <name type="scientific">Meiothermus granaticius NBRC 107808</name>
    <dbReference type="NCBI Taxonomy" id="1227551"/>
    <lineage>
        <taxon>Bacteria</taxon>
        <taxon>Thermotogati</taxon>
        <taxon>Deinococcota</taxon>
        <taxon>Deinococci</taxon>
        <taxon>Thermales</taxon>
        <taxon>Thermaceae</taxon>
        <taxon>Meiothermus</taxon>
    </lineage>
</organism>
<reference evidence="9 10" key="1">
    <citation type="submission" date="2018-08" db="EMBL/GenBank/DDBJ databases">
        <title>Meiothermus granaticius genome AF-68 sequencing project.</title>
        <authorList>
            <person name="Da Costa M.S."/>
            <person name="Albuquerque L."/>
            <person name="Raposo P."/>
            <person name="Froufe H.J.C."/>
            <person name="Barroso C.S."/>
            <person name="Egas C."/>
        </authorList>
    </citation>
    <scope>NUCLEOTIDE SEQUENCE [LARGE SCALE GENOMIC DNA]</scope>
    <source>
        <strain evidence="9 10">AF-68</strain>
    </source>
</reference>
<dbReference type="GO" id="GO:0009279">
    <property type="term" value="C:cell outer membrane"/>
    <property type="evidence" value="ECO:0007669"/>
    <property type="project" value="UniProtKB-SubCell"/>
</dbReference>
<dbReference type="OrthoDB" id="9775455at2"/>
<evidence type="ECO:0000256" key="1">
    <source>
        <dbReference type="ARBA" id="ARBA00004370"/>
    </source>
</evidence>
<feature type="chain" id="PRO_5030071945" evidence="6">
    <location>
        <begin position="24"/>
        <end position="512"/>
    </location>
</feature>
<sequence>MRRLVALLVILSLAMAGSLPKDARFDQPVTNVGANMPLAALLEALAKSVGLSPILRDIPQVTVNADLDKKPFRQVWDLLINAYGDGKLDYALLDNNVIVVGPPAIVQQAQGQQAQTPPSSEPTTREFYNVRSSEPAQLAQFIQQEIPGVKVSVTPGANVLVVTGTAKQQADVSALLQRVDQPKITTTVPIVQKSFALSHAKAVELAPVLTNALQGGNPASSSGPAQGQAGGTGAATVVADARSNTIIVTGTPDQIALIDRLIPQLDRPVQQVQLQIRVQSVNSEVFRNLGVTWQTISGGNLVGSILETGLNLIFDATRSLTSLNIRATLDALEGQSLSRRLSDTNLLVEDNYGADTGDLRTTGAKGAEVKVGGLLIIPLTTATSTGTAQTSTREVDYGLLVRVRPQITNDGNVILEVYTQVGDDPTSGPVSGSVRIPQQTTLSKLRVKDGQTLVLGGLIQKTTTNSETKVPFLGDIPLLGELFKQSKRDTKDDELIVIITANIVKDQTAAAR</sequence>
<dbReference type="InterPro" id="IPR004845">
    <property type="entry name" value="T2SS_GspD_CS"/>
</dbReference>
<feature type="domain" description="Type II/III secretion system secretin-like" evidence="7">
    <location>
        <begin position="351"/>
        <end position="505"/>
    </location>
</feature>
<dbReference type="Gene3D" id="3.30.1370.120">
    <property type="match status" value="1"/>
</dbReference>
<evidence type="ECO:0000256" key="4">
    <source>
        <dbReference type="RuleBase" id="RU004003"/>
    </source>
</evidence>
<dbReference type="EMBL" id="QWLB01000003">
    <property type="protein sequence ID" value="RIH93746.1"/>
    <property type="molecule type" value="Genomic_DNA"/>
</dbReference>
<dbReference type="InterPro" id="IPR001775">
    <property type="entry name" value="GspD/PilQ"/>
</dbReference>
<feature type="domain" description="NolW-like" evidence="8">
    <location>
        <begin position="194"/>
        <end position="271"/>
    </location>
</feature>
<feature type="signal peptide" evidence="6">
    <location>
        <begin position="1"/>
        <end position="23"/>
    </location>
</feature>
<evidence type="ECO:0000256" key="2">
    <source>
        <dbReference type="ARBA" id="ARBA00022729"/>
    </source>
</evidence>
<evidence type="ECO:0000259" key="7">
    <source>
        <dbReference type="Pfam" id="PF00263"/>
    </source>
</evidence>
<keyword evidence="3" id="KW-0472">Membrane</keyword>
<evidence type="ECO:0000256" key="3">
    <source>
        <dbReference type="ARBA" id="ARBA00023136"/>
    </source>
</evidence>
<dbReference type="Proteomes" id="UP000266178">
    <property type="component" value="Unassembled WGS sequence"/>
</dbReference>
<evidence type="ECO:0000313" key="10">
    <source>
        <dbReference type="Proteomes" id="UP000266178"/>
    </source>
</evidence>